<evidence type="ECO:0000313" key="3">
    <source>
        <dbReference type="Proteomes" id="UP000054270"/>
    </source>
</evidence>
<feature type="region of interest" description="Disordered" evidence="1">
    <location>
        <begin position="80"/>
        <end position="112"/>
    </location>
</feature>
<dbReference type="OrthoDB" id="2507647at2759"/>
<feature type="region of interest" description="Disordered" evidence="1">
    <location>
        <begin position="38"/>
        <end position="67"/>
    </location>
</feature>
<dbReference type="Proteomes" id="UP000054270">
    <property type="component" value="Unassembled WGS sequence"/>
</dbReference>
<accession>A0A0D2NVK7</accession>
<evidence type="ECO:0000313" key="2">
    <source>
        <dbReference type="EMBL" id="KJA20556.1"/>
    </source>
</evidence>
<evidence type="ECO:0000256" key="1">
    <source>
        <dbReference type="SAM" id="MobiDB-lite"/>
    </source>
</evidence>
<feature type="compositionally biased region" description="Polar residues" evidence="1">
    <location>
        <begin position="14"/>
        <end position="25"/>
    </location>
</feature>
<dbReference type="EMBL" id="KN817566">
    <property type="protein sequence ID" value="KJA20556.1"/>
    <property type="molecule type" value="Genomic_DNA"/>
</dbReference>
<dbReference type="OMA" id="HHQPAMG"/>
<proteinExistence type="predicted"/>
<feature type="compositionally biased region" description="Pro residues" evidence="1">
    <location>
        <begin position="100"/>
        <end position="111"/>
    </location>
</feature>
<sequence length="515" mass="55938">MATAVERPLGALPSQGSHQHQQLSNIIEIIDVDSYEEIPATSQRRNPAPRPRGRNEPSNQEFISILDSDDDEVEIVASRIRSGHDADRNQSHRRFISPAPRDPSAPPPVPSVPRRYTGLTSFPMRQQQSHPPVIPIAEPLAFERASMPPVAGPSNPNTRIIPERGAPPSHHSPAMGLGGALISSNRSQAVQRQREIDLTAATAVRRRQRGPVAMYRSSGRFISPFTVTDRDDDVYIHMMLHPFMAEDMDHIPHGWHRHHHHPPKDEQYRKSYTHPVPSEPGFTYDFTALSAEASTPGSSASTSKAESIGSGQLNALLVCAKCLDPLVLNSALVPEEAQFKRVWALRCGHLIDEKCLNILGQPSAEEITPDKKGKGKARAPARRSGCGSALPEQASLDSAVAAVAFPTDMRSRLRSRRSGGATAAGPMLPVEGDGAVGVNVPVPSPPAKKRRAVQRKPKVEAEFEWSCPVASCGRIHVSVRIEGVWGPEKEMPTPRSVGKAGAAWTEPRGAIAVFA</sequence>
<gene>
    <name evidence="2" type="ORF">HYPSUDRAFT_78266</name>
</gene>
<organism evidence="2 3">
    <name type="scientific">Hypholoma sublateritium (strain FD-334 SS-4)</name>
    <dbReference type="NCBI Taxonomy" id="945553"/>
    <lineage>
        <taxon>Eukaryota</taxon>
        <taxon>Fungi</taxon>
        <taxon>Dikarya</taxon>
        <taxon>Basidiomycota</taxon>
        <taxon>Agaricomycotina</taxon>
        <taxon>Agaricomycetes</taxon>
        <taxon>Agaricomycetidae</taxon>
        <taxon>Agaricales</taxon>
        <taxon>Agaricineae</taxon>
        <taxon>Strophariaceae</taxon>
        <taxon>Hypholoma</taxon>
    </lineage>
</organism>
<dbReference type="AlphaFoldDB" id="A0A0D2NVK7"/>
<name>A0A0D2NVK7_HYPSF</name>
<reference evidence="3" key="1">
    <citation type="submission" date="2014-04" db="EMBL/GenBank/DDBJ databases">
        <title>Evolutionary Origins and Diversification of the Mycorrhizal Mutualists.</title>
        <authorList>
            <consortium name="DOE Joint Genome Institute"/>
            <consortium name="Mycorrhizal Genomics Consortium"/>
            <person name="Kohler A."/>
            <person name="Kuo A."/>
            <person name="Nagy L.G."/>
            <person name="Floudas D."/>
            <person name="Copeland A."/>
            <person name="Barry K.W."/>
            <person name="Cichocki N."/>
            <person name="Veneault-Fourrey C."/>
            <person name="LaButti K."/>
            <person name="Lindquist E.A."/>
            <person name="Lipzen A."/>
            <person name="Lundell T."/>
            <person name="Morin E."/>
            <person name="Murat C."/>
            <person name="Riley R."/>
            <person name="Ohm R."/>
            <person name="Sun H."/>
            <person name="Tunlid A."/>
            <person name="Henrissat B."/>
            <person name="Grigoriev I.V."/>
            <person name="Hibbett D.S."/>
            <person name="Martin F."/>
        </authorList>
    </citation>
    <scope>NUCLEOTIDE SEQUENCE [LARGE SCALE GENOMIC DNA]</scope>
    <source>
        <strain evidence="3">FD-334 SS-4</strain>
    </source>
</reference>
<dbReference type="STRING" id="945553.A0A0D2NVK7"/>
<feature type="region of interest" description="Disordered" evidence="1">
    <location>
        <begin position="1"/>
        <end position="25"/>
    </location>
</feature>
<keyword evidence="3" id="KW-1185">Reference proteome</keyword>
<protein>
    <submittedName>
        <fullName evidence="2">Uncharacterized protein</fullName>
    </submittedName>
</protein>
<feature type="region of interest" description="Disordered" evidence="1">
    <location>
        <begin position="366"/>
        <end position="390"/>
    </location>
</feature>